<protein>
    <recommendedName>
        <fullName evidence="2">Rubisco accumulation factor 1 C-terminal domain-containing protein</fullName>
    </recommendedName>
</protein>
<name>A0AB34J3R0_PRYPA</name>
<proteinExistence type="predicted"/>
<organism evidence="3 4">
    <name type="scientific">Prymnesium parvum</name>
    <name type="common">Toxic golden alga</name>
    <dbReference type="NCBI Taxonomy" id="97485"/>
    <lineage>
        <taxon>Eukaryota</taxon>
        <taxon>Haptista</taxon>
        <taxon>Haptophyta</taxon>
        <taxon>Prymnesiophyceae</taxon>
        <taxon>Prymnesiales</taxon>
        <taxon>Prymnesiaceae</taxon>
        <taxon>Prymnesium</taxon>
    </lineage>
</organism>
<dbReference type="Proteomes" id="UP001515480">
    <property type="component" value="Unassembled WGS sequence"/>
</dbReference>
<accession>A0AB34J3R0</accession>
<feature type="signal peptide" evidence="1">
    <location>
        <begin position="1"/>
        <end position="21"/>
    </location>
</feature>
<comment type="caution">
    <text evidence="3">The sequence shown here is derived from an EMBL/GenBank/DDBJ whole genome shotgun (WGS) entry which is preliminary data.</text>
</comment>
<evidence type="ECO:0000313" key="4">
    <source>
        <dbReference type="Proteomes" id="UP001515480"/>
    </source>
</evidence>
<evidence type="ECO:0000259" key="2">
    <source>
        <dbReference type="Pfam" id="PF18087"/>
    </source>
</evidence>
<gene>
    <name evidence="3" type="ORF">AB1Y20_006090</name>
</gene>
<dbReference type="InterPro" id="IPR040858">
    <property type="entry name" value="Raf1_C"/>
</dbReference>
<reference evidence="3 4" key="1">
    <citation type="journal article" date="2024" name="Science">
        <title>Giant polyketide synthase enzymes in the biosynthesis of giant marine polyether toxins.</title>
        <authorList>
            <person name="Fallon T.R."/>
            <person name="Shende V.V."/>
            <person name="Wierzbicki I.H."/>
            <person name="Pendleton A.L."/>
            <person name="Watervoot N.F."/>
            <person name="Auber R.P."/>
            <person name="Gonzalez D.J."/>
            <person name="Wisecaver J.H."/>
            <person name="Moore B.S."/>
        </authorList>
    </citation>
    <scope>NUCLEOTIDE SEQUENCE [LARGE SCALE GENOMIC DNA]</scope>
    <source>
        <strain evidence="3 4">12B1</strain>
    </source>
</reference>
<sequence length="237" mass="25115">MISQLLLATHALLAGASFSAARLHCGLRPTPPRGAVCAVSSPQSETAGLGEFANGRPDGVHGTGFRFMPMSSLSQASSPALLCIAGAYPGLTSEQLLSPQPLPFAPQGKWNYHRLTGSAVPTGFVALPGSDLLDEHPNTVAVVATSESLGVELADGQVHEVIALIDRSDAATTDPSEFKDNEFYAFADTEGTVHIRWFQAVPSGWRVLGRLLYTQLPYVKKPGSSGTFAELSDDFEF</sequence>
<evidence type="ECO:0000313" key="3">
    <source>
        <dbReference type="EMBL" id="KAL1511283.1"/>
    </source>
</evidence>
<dbReference type="EMBL" id="JBGBPQ010000014">
    <property type="protein sequence ID" value="KAL1511283.1"/>
    <property type="molecule type" value="Genomic_DNA"/>
</dbReference>
<evidence type="ECO:0000256" key="1">
    <source>
        <dbReference type="SAM" id="SignalP"/>
    </source>
</evidence>
<keyword evidence="1" id="KW-0732">Signal</keyword>
<feature type="domain" description="Rubisco accumulation factor 1 C-terminal" evidence="2">
    <location>
        <begin position="75"/>
        <end position="212"/>
    </location>
</feature>
<dbReference type="Pfam" id="PF18087">
    <property type="entry name" value="RuBisCo_chap_C"/>
    <property type="match status" value="1"/>
</dbReference>
<feature type="chain" id="PRO_5044344105" description="Rubisco accumulation factor 1 C-terminal domain-containing protein" evidence="1">
    <location>
        <begin position="22"/>
        <end position="237"/>
    </location>
</feature>
<dbReference type="AlphaFoldDB" id="A0AB34J3R0"/>
<keyword evidence="4" id="KW-1185">Reference proteome</keyword>